<dbReference type="EMBL" id="JAZGQL010000012">
    <property type="protein sequence ID" value="MEE6308812.1"/>
    <property type="molecule type" value="Genomic_DNA"/>
</dbReference>
<comment type="caution">
    <text evidence="2">The sequence shown here is derived from an EMBL/GenBank/DDBJ whole genome shotgun (WGS) entry which is preliminary data.</text>
</comment>
<evidence type="ECO:0000313" key="3">
    <source>
        <dbReference type="EMBL" id="MEE6310572.1"/>
    </source>
</evidence>
<dbReference type="Pfam" id="PF00656">
    <property type="entry name" value="Peptidase_C14"/>
    <property type="match status" value="1"/>
</dbReference>
<protein>
    <submittedName>
        <fullName evidence="2">Caspase family protein</fullName>
    </submittedName>
</protein>
<evidence type="ECO:0000313" key="2">
    <source>
        <dbReference type="EMBL" id="MEE6308812.1"/>
    </source>
</evidence>
<dbReference type="Proteomes" id="UP001339911">
    <property type="component" value="Unassembled WGS sequence"/>
</dbReference>
<gene>
    <name evidence="2" type="ORF">V1634_18430</name>
    <name evidence="3" type="ORF">V1634_27400</name>
</gene>
<name>A0ABU7SFT1_9ACTN</name>
<evidence type="ECO:0000259" key="1">
    <source>
        <dbReference type="Pfam" id="PF00656"/>
    </source>
</evidence>
<reference evidence="2 4" key="1">
    <citation type="submission" date="2024-01" db="EMBL/GenBank/DDBJ databases">
        <title>Genome insights into Plantactinospora veratri sp. nov.</title>
        <authorList>
            <person name="Wang L."/>
        </authorList>
    </citation>
    <scope>NUCLEOTIDE SEQUENCE [LARGE SCALE GENOMIC DNA]</scope>
    <source>
        <strain evidence="2 4">NEAU-FHS4</strain>
    </source>
</reference>
<dbReference type="Gene3D" id="3.40.50.1460">
    <property type="match status" value="1"/>
</dbReference>
<feature type="domain" description="Peptidase C14 caspase" evidence="1">
    <location>
        <begin position="16"/>
        <end position="220"/>
    </location>
</feature>
<dbReference type="InterPro" id="IPR011600">
    <property type="entry name" value="Pept_C14_caspase"/>
</dbReference>
<evidence type="ECO:0000313" key="4">
    <source>
        <dbReference type="Proteomes" id="UP001339911"/>
    </source>
</evidence>
<dbReference type="EMBL" id="JAZGQL010000027">
    <property type="protein sequence ID" value="MEE6310572.1"/>
    <property type="molecule type" value="Genomic_DNA"/>
</dbReference>
<dbReference type="InterPro" id="IPR029030">
    <property type="entry name" value="Caspase-like_dom_sf"/>
</dbReference>
<accession>A0ABU7SFT1</accession>
<dbReference type="NCBIfam" id="NF047832">
    <property type="entry name" value="caspase_w_EACC1"/>
    <property type="match status" value="1"/>
</dbReference>
<dbReference type="RefSeq" id="WP_331209092.1">
    <property type="nucleotide sequence ID" value="NZ_JAZGQL010000012.1"/>
</dbReference>
<organism evidence="2 4">
    <name type="scientific">Plantactinospora veratri</name>
    <dbReference type="NCBI Taxonomy" id="1436122"/>
    <lineage>
        <taxon>Bacteria</taxon>
        <taxon>Bacillati</taxon>
        <taxon>Actinomycetota</taxon>
        <taxon>Actinomycetes</taxon>
        <taxon>Micromonosporales</taxon>
        <taxon>Micromonosporaceae</taxon>
        <taxon>Plantactinospora</taxon>
    </lineage>
</organism>
<sequence length="430" mass="46578">MPSRELRLADPDRSRVILVGTANYRYGLPEIPPVTGNVEGLARVFRDPRLGGLGEESCHTLVDPSKDLAIRQVAAWCREADDVLVVYFSGHGLVGEDGELLLACADTDPEMAEYTALPIGLLRKAVQASPARTRVLVLDCCYSGRAIRALGGADADLLGQVEVSGTYTLASVPGDLQALFHEGERYTVFTGELIATLRNGIPDGAPLLSVDAVYRHLLRRMRGSGLPAPRQVHSDTASDLALVHNAAYLRADPVSPSTGPQGDPFRHVDLLVRRAGEEGRDRFVLREAARDRRWPALARLRMAAELDHLGETGSALETLRDLGVDGDLHQVLKRMREFSSLVAENRIWAAELVDSWDVGSTDDPDALWGLMMAIWLSASGLPVQAQTAAVAELAGHGYADQARSVLRGMLRKRGLPVADRRAVQAALQGL</sequence>
<dbReference type="SUPFAM" id="SSF52129">
    <property type="entry name" value="Caspase-like"/>
    <property type="match status" value="1"/>
</dbReference>
<keyword evidence="4" id="KW-1185">Reference proteome</keyword>
<proteinExistence type="predicted"/>